<dbReference type="Gene3D" id="2.40.30.170">
    <property type="match status" value="1"/>
</dbReference>
<accession>A0A4Q1JVH3</accession>
<organism evidence="13 14">
    <name type="scientific">Pseudoxanthomonas composti</name>
    <dbReference type="NCBI Taxonomy" id="2137479"/>
    <lineage>
        <taxon>Bacteria</taxon>
        <taxon>Pseudomonadati</taxon>
        <taxon>Pseudomonadota</taxon>
        <taxon>Gammaproteobacteria</taxon>
        <taxon>Lysobacterales</taxon>
        <taxon>Lysobacteraceae</taxon>
        <taxon>Pseudoxanthomonas</taxon>
    </lineage>
</organism>
<dbReference type="Pfam" id="PF25967">
    <property type="entry name" value="RND-MFP_C"/>
    <property type="match status" value="1"/>
</dbReference>
<dbReference type="GO" id="GO:1990281">
    <property type="term" value="C:efflux pump complex"/>
    <property type="evidence" value="ECO:0007669"/>
    <property type="project" value="TreeGrafter"/>
</dbReference>
<feature type="domain" description="Multidrug resistance protein MdtA-like alpha-helical hairpin" evidence="9">
    <location>
        <begin position="120"/>
        <end position="189"/>
    </location>
</feature>
<evidence type="ECO:0000256" key="5">
    <source>
        <dbReference type="ARBA" id="ARBA00022519"/>
    </source>
</evidence>
<dbReference type="InterPro" id="IPR058625">
    <property type="entry name" value="MdtA-like_BSH"/>
</dbReference>
<feature type="domain" description="Multidrug resistance protein MdtA-like C-terminal permuted SH3" evidence="12">
    <location>
        <begin position="313"/>
        <end position="370"/>
    </location>
</feature>
<dbReference type="SUPFAM" id="SSF111369">
    <property type="entry name" value="HlyD-like secretion proteins"/>
    <property type="match status" value="1"/>
</dbReference>
<evidence type="ECO:0000256" key="7">
    <source>
        <dbReference type="SAM" id="Coils"/>
    </source>
</evidence>
<protein>
    <submittedName>
        <fullName evidence="13">Efflux RND transporter periplasmic adaptor subunit</fullName>
    </submittedName>
</protein>
<proteinExistence type="inferred from homology"/>
<gene>
    <name evidence="13" type="ORF">EPA99_10425</name>
</gene>
<comment type="caution">
    <text evidence="13">The sequence shown here is derived from an EMBL/GenBank/DDBJ whole genome shotgun (WGS) entry which is preliminary data.</text>
</comment>
<dbReference type="Pfam" id="PF25876">
    <property type="entry name" value="HH_MFP_RND"/>
    <property type="match status" value="1"/>
</dbReference>
<evidence type="ECO:0000313" key="13">
    <source>
        <dbReference type="EMBL" id="RXR05169.1"/>
    </source>
</evidence>
<dbReference type="NCBIfam" id="TIGR01730">
    <property type="entry name" value="RND_mfp"/>
    <property type="match status" value="1"/>
</dbReference>
<dbReference type="InterPro" id="IPR058624">
    <property type="entry name" value="MdtA-like_HH"/>
</dbReference>
<feature type="domain" description="Multidrug resistance protein MdtA-like beta-barrel" evidence="11">
    <location>
        <begin position="224"/>
        <end position="307"/>
    </location>
</feature>
<feature type="coiled-coil region" evidence="7">
    <location>
        <begin position="120"/>
        <end position="178"/>
    </location>
</feature>
<keyword evidence="4" id="KW-1003">Cell membrane</keyword>
<dbReference type="OrthoDB" id="9783047at2"/>
<keyword evidence="14" id="KW-1185">Reference proteome</keyword>
<keyword evidence="7" id="KW-0175">Coiled coil</keyword>
<dbReference type="AlphaFoldDB" id="A0A4Q1JVH3"/>
<evidence type="ECO:0000256" key="8">
    <source>
        <dbReference type="SAM" id="MobiDB-lite"/>
    </source>
</evidence>
<dbReference type="InterPro" id="IPR006143">
    <property type="entry name" value="RND_pump_MFP"/>
</dbReference>
<comment type="similarity">
    <text evidence="2">Belongs to the membrane fusion protein (MFP) (TC 8.A.1) family.</text>
</comment>
<dbReference type="Pfam" id="PF25917">
    <property type="entry name" value="BSH_RND"/>
    <property type="match status" value="1"/>
</dbReference>
<feature type="compositionally biased region" description="Basic and acidic residues" evidence="8">
    <location>
        <begin position="395"/>
        <end position="405"/>
    </location>
</feature>
<dbReference type="GO" id="GO:0005886">
    <property type="term" value="C:plasma membrane"/>
    <property type="evidence" value="ECO:0007669"/>
    <property type="project" value="UniProtKB-SubCell"/>
</dbReference>
<dbReference type="InterPro" id="IPR058626">
    <property type="entry name" value="MdtA-like_b-barrel"/>
</dbReference>
<evidence type="ECO:0000256" key="1">
    <source>
        <dbReference type="ARBA" id="ARBA00004533"/>
    </source>
</evidence>
<evidence type="ECO:0000259" key="10">
    <source>
        <dbReference type="Pfam" id="PF25917"/>
    </source>
</evidence>
<dbReference type="Pfam" id="PF25944">
    <property type="entry name" value="Beta-barrel_RND"/>
    <property type="match status" value="1"/>
</dbReference>
<evidence type="ECO:0000256" key="6">
    <source>
        <dbReference type="ARBA" id="ARBA00023136"/>
    </source>
</evidence>
<evidence type="ECO:0000256" key="3">
    <source>
        <dbReference type="ARBA" id="ARBA00022448"/>
    </source>
</evidence>
<dbReference type="PANTHER" id="PTHR30469:SF36">
    <property type="entry name" value="BLL3903 PROTEIN"/>
    <property type="match status" value="1"/>
</dbReference>
<dbReference type="Proteomes" id="UP000289784">
    <property type="component" value="Unassembled WGS sequence"/>
</dbReference>
<comment type="subcellular location">
    <subcellularLocation>
        <location evidence="1">Cell inner membrane</location>
    </subcellularLocation>
</comment>
<dbReference type="InterPro" id="IPR058627">
    <property type="entry name" value="MdtA-like_C"/>
</dbReference>
<keyword evidence="3" id="KW-0813">Transport</keyword>
<reference evidence="13 14" key="1">
    <citation type="submission" date="2019-01" db="EMBL/GenBank/DDBJ databases">
        <title>Pseudoxanthomonas composti sp. nov., isolated from compost.</title>
        <authorList>
            <person name="Yang G."/>
        </authorList>
    </citation>
    <scope>NUCLEOTIDE SEQUENCE [LARGE SCALE GENOMIC DNA]</scope>
    <source>
        <strain evidence="13 14">GSS15</strain>
    </source>
</reference>
<evidence type="ECO:0000259" key="11">
    <source>
        <dbReference type="Pfam" id="PF25944"/>
    </source>
</evidence>
<sequence length="415" mass="44000">MSRKWKIALWVIGGVVVLGLGLRMCHRPEADAGRGPGAGMQGQGNGGEPAGPVPVTVVPVARQDVPVYLTALGTVSALNTVTVNPQVGGQLMSLNFREGELVKKGQVLAQIDPRALQASYQQAQASKKQNEALLATARANFQRSNDPAYQQYVSKIDLDTLRNNVAQYQASVAASQAAAEAASVQLQFTRIVSPIDGIAGIRGVDVGNVVTTSTAIVTITQVQPIYATFNLPEKNLEAVRKAQAAGTPSVTALDREDAKVIAEDGVLDVVDNQVSTDSGTFRLRARFPNDDRQLWPGQFSNIRLKVADIGGGLVVPTQAVQRGPDGDYVYVVQQDNTVKLQTVVTGVEVGDTHLLVTEGLKEGERVVTEGQFRLKPGAKVNPLKPGEVPPAPTDEELKKAAEGKGKGGGRRGPPR</sequence>
<dbReference type="Gene3D" id="2.40.50.100">
    <property type="match status" value="1"/>
</dbReference>
<dbReference type="PANTHER" id="PTHR30469">
    <property type="entry name" value="MULTIDRUG RESISTANCE PROTEIN MDTA"/>
    <property type="match status" value="1"/>
</dbReference>
<keyword evidence="6" id="KW-0472">Membrane</keyword>
<evidence type="ECO:0000259" key="9">
    <source>
        <dbReference type="Pfam" id="PF25876"/>
    </source>
</evidence>
<evidence type="ECO:0000313" key="14">
    <source>
        <dbReference type="Proteomes" id="UP000289784"/>
    </source>
</evidence>
<dbReference type="GO" id="GO:0015562">
    <property type="term" value="F:efflux transmembrane transporter activity"/>
    <property type="evidence" value="ECO:0007669"/>
    <property type="project" value="TreeGrafter"/>
</dbReference>
<name>A0A4Q1JVH3_9GAMM</name>
<evidence type="ECO:0000256" key="2">
    <source>
        <dbReference type="ARBA" id="ARBA00009477"/>
    </source>
</evidence>
<dbReference type="Gene3D" id="2.40.420.20">
    <property type="match status" value="1"/>
</dbReference>
<feature type="region of interest" description="Disordered" evidence="8">
    <location>
        <begin position="376"/>
        <end position="415"/>
    </location>
</feature>
<dbReference type="RefSeq" id="WP_129471173.1">
    <property type="nucleotide sequence ID" value="NZ_SAWZ01000005.1"/>
</dbReference>
<dbReference type="Gene3D" id="1.10.287.470">
    <property type="entry name" value="Helix hairpin bin"/>
    <property type="match status" value="1"/>
</dbReference>
<dbReference type="EMBL" id="SAWZ01000005">
    <property type="protein sequence ID" value="RXR05169.1"/>
    <property type="molecule type" value="Genomic_DNA"/>
</dbReference>
<evidence type="ECO:0000256" key="4">
    <source>
        <dbReference type="ARBA" id="ARBA00022475"/>
    </source>
</evidence>
<keyword evidence="5" id="KW-0997">Cell inner membrane</keyword>
<feature type="domain" description="Multidrug resistance protein MdtA-like barrel-sandwich hybrid" evidence="10">
    <location>
        <begin position="79"/>
        <end position="219"/>
    </location>
</feature>
<dbReference type="FunFam" id="2.40.420.20:FF:000001">
    <property type="entry name" value="Efflux RND transporter periplasmic adaptor subunit"/>
    <property type="match status" value="1"/>
</dbReference>
<evidence type="ECO:0000259" key="12">
    <source>
        <dbReference type="Pfam" id="PF25967"/>
    </source>
</evidence>